<evidence type="ECO:0000313" key="1">
    <source>
        <dbReference type="Ensembl" id="ENSOARP00020058870.1"/>
    </source>
</evidence>
<gene>
    <name evidence="1" type="primary">TRUB2</name>
</gene>
<name>A0AC11EH84_SHEEP</name>
<proteinExistence type="predicted"/>
<accession>A0AC11EH84</accession>
<sequence>AGLARLQGLFAVYKPPGLKWKHLRDTVELQLLKGLNAGKPPAPKQRVRFLLEPVESSKEKELTLTANRVPTLIDHPLVRGLAFTSLKVGVGHRLDSQASGVLVLGVGHGCGLLTDMYNAHLTKDLLHVLVRHVSEHQHAPATVGRTYGESDGVPSLSGLTV</sequence>
<organism evidence="1">
    <name type="scientific">Ovis aries</name>
    <name type="common">Sheep</name>
    <dbReference type="NCBI Taxonomy" id="9940"/>
    <lineage>
        <taxon>Eukaryota</taxon>
        <taxon>Metazoa</taxon>
        <taxon>Chordata</taxon>
        <taxon>Craniata</taxon>
        <taxon>Vertebrata</taxon>
        <taxon>Euteleostomi</taxon>
        <taxon>Mammalia</taxon>
        <taxon>Eutheria</taxon>
        <taxon>Laurasiatheria</taxon>
        <taxon>Artiodactyla</taxon>
        <taxon>Ruminantia</taxon>
        <taxon>Pecora</taxon>
        <taxon>Bovidae</taxon>
        <taxon>Caprinae</taxon>
        <taxon>Ovis</taxon>
    </lineage>
</organism>
<reference evidence="1" key="2">
    <citation type="submission" date="2025-08" db="UniProtKB">
        <authorList>
            <consortium name="Ensembl"/>
        </authorList>
    </citation>
    <scope>IDENTIFICATION</scope>
</reference>
<protein>
    <submittedName>
        <fullName evidence="1">TruB pseudouridine synthase family member 2</fullName>
    </submittedName>
</protein>
<dbReference type="Ensembl" id="ENSOART00020045082.1">
    <property type="protein sequence ID" value="ENSOARP00020058870.1"/>
    <property type="gene ID" value="ENSOARG00020008848.2"/>
</dbReference>
<reference evidence="1" key="1">
    <citation type="submission" date="2020-11" db="EMBL/GenBank/DDBJ databases">
        <authorList>
            <person name="Davenport K.M."/>
            <person name="Bickhart D.M."/>
            <person name="Smith T.P.L."/>
            <person name="Murdoch B.M."/>
            <person name="Rosen B.D."/>
        </authorList>
    </citation>
    <scope>NUCLEOTIDE SEQUENCE [LARGE SCALE GENOMIC DNA]</scope>
    <source>
        <strain evidence="1">OAR_USU_Benz2616</strain>
    </source>
</reference>
<reference evidence="1" key="3">
    <citation type="submission" date="2025-09" db="UniProtKB">
        <authorList>
            <consortium name="Ensembl"/>
        </authorList>
    </citation>
    <scope>IDENTIFICATION</scope>
</reference>